<dbReference type="EMBL" id="CP137573">
    <property type="protein sequence ID" value="WOX22458.1"/>
    <property type="molecule type" value="Genomic_DNA"/>
</dbReference>
<feature type="chain" id="PRO_5045269677" description="Secreted protein" evidence="1">
    <location>
        <begin position="28"/>
        <end position="176"/>
    </location>
</feature>
<dbReference type="Proteomes" id="UP001301731">
    <property type="component" value="Chromosome"/>
</dbReference>
<evidence type="ECO:0000313" key="2">
    <source>
        <dbReference type="EMBL" id="WOX22458.1"/>
    </source>
</evidence>
<organism evidence="2 3">
    <name type="scientific">Streptomyces solicathayae</name>
    <dbReference type="NCBI Taxonomy" id="3081768"/>
    <lineage>
        <taxon>Bacteria</taxon>
        <taxon>Bacillati</taxon>
        <taxon>Actinomycetota</taxon>
        <taxon>Actinomycetes</taxon>
        <taxon>Kitasatosporales</taxon>
        <taxon>Streptomycetaceae</taxon>
        <taxon>Streptomyces</taxon>
    </lineage>
</organism>
<keyword evidence="3" id="KW-1185">Reference proteome</keyword>
<name>A0ABZ0LSJ3_9ACTN</name>
<protein>
    <recommendedName>
        <fullName evidence="4">Secreted protein</fullName>
    </recommendedName>
</protein>
<proteinExistence type="predicted"/>
<accession>A0ABZ0LSJ3</accession>
<feature type="signal peptide" evidence="1">
    <location>
        <begin position="1"/>
        <end position="27"/>
    </location>
</feature>
<sequence length="176" mass="18179">MAPRPTASFVALTALGALLAAAPVAHAEAAGAAGTGWVPAPSPSWSFPAGTRCDFPVSTAPVLDEVVRRTLETHPDGSPKLVEYKGDLVVRVTNGDTGATWDADASARAVVEIREDRSQLWTVQGPILAGFAANGGTLARGLYTVEGAYTLEVSATGYKTLTMLHGTTDALCDRVG</sequence>
<evidence type="ECO:0000313" key="3">
    <source>
        <dbReference type="Proteomes" id="UP001301731"/>
    </source>
</evidence>
<keyword evidence="1" id="KW-0732">Signal</keyword>
<evidence type="ECO:0008006" key="4">
    <source>
        <dbReference type="Google" id="ProtNLM"/>
    </source>
</evidence>
<gene>
    <name evidence="2" type="ORF">R2D22_14055</name>
</gene>
<evidence type="ECO:0000256" key="1">
    <source>
        <dbReference type="SAM" id="SignalP"/>
    </source>
</evidence>
<reference evidence="2 3" key="1">
    <citation type="submission" date="2023-10" db="EMBL/GenBank/DDBJ databases">
        <title>The genome sequence of Streptomyces sp. HUAS YS2.</title>
        <authorList>
            <person name="Mo P."/>
        </authorList>
    </citation>
    <scope>NUCLEOTIDE SEQUENCE [LARGE SCALE GENOMIC DNA]</scope>
    <source>
        <strain evidence="2 3">HUAS YS2</strain>
    </source>
</reference>
<dbReference type="RefSeq" id="WP_318103505.1">
    <property type="nucleotide sequence ID" value="NZ_CP137573.1"/>
</dbReference>